<dbReference type="EMBL" id="JACHIH010000007">
    <property type="protein sequence ID" value="MBB5046851.1"/>
    <property type="molecule type" value="Genomic_DNA"/>
</dbReference>
<proteinExistence type="inferred from homology"/>
<dbReference type="Proteomes" id="UP000542353">
    <property type="component" value="Unassembled WGS sequence"/>
</dbReference>
<gene>
    <name evidence="3" type="ORF">HNR60_001600</name>
</gene>
<protein>
    <recommendedName>
        <fullName evidence="2">Initiator Rep protein WH1 domain-containing protein</fullName>
    </recommendedName>
</protein>
<organism evidence="3 4">
    <name type="scientific">Rhodopseudomonas rhenobacensis</name>
    <dbReference type="NCBI Taxonomy" id="87461"/>
    <lineage>
        <taxon>Bacteria</taxon>
        <taxon>Pseudomonadati</taxon>
        <taxon>Pseudomonadota</taxon>
        <taxon>Alphaproteobacteria</taxon>
        <taxon>Hyphomicrobiales</taxon>
        <taxon>Nitrobacteraceae</taxon>
        <taxon>Rhodopseudomonas</taxon>
    </lineage>
</organism>
<dbReference type="GO" id="GO:0006270">
    <property type="term" value="P:DNA replication initiation"/>
    <property type="evidence" value="ECO:0007669"/>
    <property type="project" value="InterPro"/>
</dbReference>
<evidence type="ECO:0000259" key="2">
    <source>
        <dbReference type="Pfam" id="PF01051"/>
    </source>
</evidence>
<sequence length="507" mass="58766">MIANPKQASPMHAQFYKPQISVRDNKKMPDYYRGGYGAGIGQVKTPEAVAKRLMLDTLKIEDHQLFAYLRSQANGQIGSQPTHTIPAVDARRYLDCTTAELVASLERLGKARIQITGIDKNGAPAQFICGYLSSYIRDHVLEYSFDAMLLKYMSNPAVFSLLHLDELRRFKSAARYRLYEVLSINFRLKTATSRVERLSQEQLHYIFGDFKQCKIRPRAPAPRSRFSNRALQRAMANFDIKPEPDREPDMLGELIPAPWPAFSTRTLRRAVEEFNQVCREYNVHAEYRRNGPGGKVVEIMFTLHRKRPSFDEKFTAEGLTEKADSYRLYEAGFIPRQETLLIERKREERGLTPVRSRRRSKIRRQFDSEKVESYLRIDLNTIYPDVADECKRMVAEAYTDCIHDKVGYKLTALQVLDEHIMPEYNAIAIPRIRRGEEFDVNKEVLKFVRDKCTWWTITRASRRKAWRTEIFRPGSTSHLAHTEPEPGDDDYVSIDDILDGKLTEPLK</sequence>
<name>A0A7W8DZG2_9BRAD</name>
<reference evidence="3 4" key="1">
    <citation type="submission" date="2020-08" db="EMBL/GenBank/DDBJ databases">
        <title>Genomic Encyclopedia of Type Strains, Phase IV (KMG-IV): sequencing the most valuable type-strain genomes for metagenomic binning, comparative biology and taxonomic classification.</title>
        <authorList>
            <person name="Goeker M."/>
        </authorList>
    </citation>
    <scope>NUCLEOTIDE SEQUENCE [LARGE SCALE GENOMIC DNA]</scope>
    <source>
        <strain evidence="3 4">DSM 12706</strain>
    </source>
</reference>
<dbReference type="RefSeq" id="WP_184256148.1">
    <property type="nucleotide sequence ID" value="NZ_JACHIH010000007.1"/>
</dbReference>
<dbReference type="AlphaFoldDB" id="A0A7W8DZG2"/>
<dbReference type="Pfam" id="PF01051">
    <property type="entry name" value="Rep3_N"/>
    <property type="match status" value="1"/>
</dbReference>
<evidence type="ECO:0000313" key="4">
    <source>
        <dbReference type="Proteomes" id="UP000542353"/>
    </source>
</evidence>
<comment type="caution">
    <text evidence="3">The sequence shown here is derived from an EMBL/GenBank/DDBJ whole genome shotgun (WGS) entry which is preliminary data.</text>
</comment>
<feature type="domain" description="Initiator Rep protein WH1" evidence="2">
    <location>
        <begin position="58"/>
        <end position="183"/>
    </location>
</feature>
<evidence type="ECO:0000256" key="1">
    <source>
        <dbReference type="ARBA" id="ARBA00038283"/>
    </source>
</evidence>
<dbReference type="GO" id="GO:0003887">
    <property type="term" value="F:DNA-directed DNA polymerase activity"/>
    <property type="evidence" value="ECO:0007669"/>
    <property type="project" value="InterPro"/>
</dbReference>
<keyword evidence="4" id="KW-1185">Reference proteome</keyword>
<accession>A0A7W8DZG2</accession>
<dbReference type="InterPro" id="IPR000525">
    <property type="entry name" value="Initiator_Rep_WH1"/>
</dbReference>
<evidence type="ECO:0000313" key="3">
    <source>
        <dbReference type="EMBL" id="MBB5046851.1"/>
    </source>
</evidence>
<comment type="similarity">
    <text evidence="1">Belongs to the initiator RepB protein family.</text>
</comment>